<dbReference type="SFLD" id="SFLDG01140">
    <property type="entry name" value="C2.B:_Phosphomannomutase_and_P"/>
    <property type="match status" value="1"/>
</dbReference>
<dbReference type="PROSITE" id="PS01229">
    <property type="entry name" value="COF_2"/>
    <property type="match status" value="1"/>
</dbReference>
<dbReference type="PANTHER" id="PTHR10000">
    <property type="entry name" value="PHOSPHOSERINE PHOSPHATASE"/>
    <property type="match status" value="1"/>
</dbReference>
<organism evidence="1 2">
    <name type="scientific">Clostridium perfringens (strain ATCC 13124 / DSM 756 / JCM 1290 / NCIMB 6125 / NCTC 8237 / Type A)</name>
    <dbReference type="NCBI Taxonomy" id="195103"/>
    <lineage>
        <taxon>Bacteria</taxon>
        <taxon>Bacillati</taxon>
        <taxon>Bacillota</taxon>
        <taxon>Clostridia</taxon>
        <taxon>Eubacteriales</taxon>
        <taxon>Clostridiaceae</taxon>
        <taxon>Clostridium</taxon>
    </lineage>
</organism>
<evidence type="ECO:0000313" key="2">
    <source>
        <dbReference type="Proteomes" id="UP000001823"/>
    </source>
</evidence>
<dbReference type="SFLD" id="SFLDS00003">
    <property type="entry name" value="Haloacid_Dehalogenase"/>
    <property type="match status" value="1"/>
</dbReference>
<dbReference type="InterPro" id="IPR000150">
    <property type="entry name" value="Cof"/>
</dbReference>
<dbReference type="GO" id="GO:0016791">
    <property type="term" value="F:phosphatase activity"/>
    <property type="evidence" value="ECO:0007669"/>
    <property type="project" value="UniProtKB-ARBA"/>
</dbReference>
<gene>
    <name evidence="1" type="ordered locus">CPF_0504</name>
</gene>
<dbReference type="eggNOG" id="COG0561">
    <property type="taxonomic scope" value="Bacteria"/>
</dbReference>
<dbReference type="RefSeq" id="WP_011590233.1">
    <property type="nucleotide sequence ID" value="NC_008261.1"/>
</dbReference>
<dbReference type="InterPro" id="IPR023214">
    <property type="entry name" value="HAD_sf"/>
</dbReference>
<dbReference type="Gene3D" id="3.40.50.1000">
    <property type="entry name" value="HAD superfamily/HAD-like"/>
    <property type="match status" value="1"/>
</dbReference>
<dbReference type="KEGG" id="cpf:CPF_0504"/>
<dbReference type="InterPro" id="IPR006379">
    <property type="entry name" value="HAD-SF_hydro_IIB"/>
</dbReference>
<dbReference type="NCBIfam" id="TIGR00099">
    <property type="entry name" value="Cof-subfamily"/>
    <property type="match status" value="1"/>
</dbReference>
<dbReference type="AlphaFoldDB" id="A0A0H2YTP6"/>
<keyword evidence="1" id="KW-0378">Hydrolase</keyword>
<dbReference type="SUPFAM" id="SSF56784">
    <property type="entry name" value="HAD-like"/>
    <property type="match status" value="1"/>
</dbReference>
<dbReference type="PANTHER" id="PTHR10000:SF25">
    <property type="entry name" value="PHOSPHATASE YKRA-RELATED"/>
    <property type="match status" value="1"/>
</dbReference>
<dbReference type="PaxDb" id="195103-CPF_0504"/>
<dbReference type="InterPro" id="IPR036412">
    <property type="entry name" value="HAD-like_sf"/>
</dbReference>
<protein>
    <submittedName>
        <fullName evidence="1">HAD hydrolase, IIB family</fullName>
    </submittedName>
</protein>
<dbReference type="Gene3D" id="3.30.1240.10">
    <property type="match status" value="1"/>
</dbReference>
<evidence type="ECO:0000313" key="1">
    <source>
        <dbReference type="EMBL" id="ABG84408.1"/>
    </source>
</evidence>
<dbReference type="STRING" id="195103.CPF_0504"/>
<name>A0A0H2YTP6_CLOP1</name>
<dbReference type="Proteomes" id="UP000001823">
    <property type="component" value="Chromosome"/>
</dbReference>
<dbReference type="HOGENOM" id="CLU_044146_7_2_9"/>
<reference evidence="1 2" key="1">
    <citation type="journal article" date="2006" name="Genome Res.">
        <title>Skewed genomic variability in strains of the toxigenic bacterial pathogen, Clostridium perfringens.</title>
        <authorList>
            <person name="Myers G.S."/>
            <person name="Rasko D.A."/>
            <person name="Cheung J.K."/>
            <person name="Ravel J."/>
            <person name="Seshadri R."/>
            <person name="Deboy R.T."/>
            <person name="Ren Q."/>
            <person name="Varga J."/>
            <person name="Awad M.M."/>
            <person name="Brinkac L.M."/>
            <person name="Daugherty S.C."/>
            <person name="Haft D.H."/>
            <person name="Dodson R.J."/>
            <person name="Madupu R."/>
            <person name="Nelson W.C."/>
            <person name="Rosovitz M.J."/>
            <person name="Sullivan S.A."/>
            <person name="Khouri H."/>
            <person name="Dimitrov G.I."/>
            <person name="Watkins K.L."/>
            <person name="Mulligan S."/>
            <person name="Benton J."/>
            <person name="Radune D."/>
            <person name="Fisher D.J."/>
            <person name="Atkins H.S."/>
            <person name="Hiscox T."/>
            <person name="Jost B.H."/>
            <person name="Billington S.J."/>
            <person name="Songer J.G."/>
            <person name="McClane B.A."/>
            <person name="Titball R.W."/>
            <person name="Rood J.I."/>
            <person name="Melville S.B."/>
            <person name="Paulsen I.T."/>
        </authorList>
    </citation>
    <scope>NUCLEOTIDE SEQUENCE [LARGE SCALE GENOMIC DNA]</scope>
    <source>
        <strain evidence="2">ATCC 13124 / DSM 756 / JCM 1290 / NCIMB 6125 / NCTC 8237 / S 107 / Type A</strain>
    </source>
</reference>
<keyword evidence="2" id="KW-1185">Reference proteome</keyword>
<dbReference type="Pfam" id="PF08282">
    <property type="entry name" value="Hydrolase_3"/>
    <property type="match status" value="1"/>
</dbReference>
<dbReference type="NCBIfam" id="TIGR01484">
    <property type="entry name" value="HAD-SF-IIB"/>
    <property type="match status" value="1"/>
</dbReference>
<accession>A0A0H2YTP6</accession>
<dbReference type="GO" id="GO:0005829">
    <property type="term" value="C:cytosol"/>
    <property type="evidence" value="ECO:0007669"/>
    <property type="project" value="TreeGrafter"/>
</dbReference>
<dbReference type="EMBL" id="CP000246">
    <property type="protein sequence ID" value="ABG84408.1"/>
    <property type="molecule type" value="Genomic_DNA"/>
</dbReference>
<proteinExistence type="predicted"/>
<sequence length="264" mass="30105">MENLKGIVFFDVDGTLIDCGKGLYKPSNKTKEAIKKLKENGYLTILATGRPMSFVDDGLKELELDGYIASNGTYIELNNEVILNDDIKLEKLKEIMDYCVEHNINFILEGQKTSYVLNNDVAKKMVENFSLPEESFTGDWTEEELSANKLVIVDNNKDDFKDIFERFKDEFVFMQHPGHSSYDMYRRGCTKAHGIEHLIKELGLSDKDTYAFGDGENDIEMFQRVKYGIAMGDAHETLIPHAYKQTENVPNEGIYKALLELGLI</sequence>
<dbReference type="GO" id="GO:0000287">
    <property type="term" value="F:magnesium ion binding"/>
    <property type="evidence" value="ECO:0007669"/>
    <property type="project" value="TreeGrafter"/>
</dbReference>